<proteinExistence type="predicted"/>
<dbReference type="InterPro" id="IPR020103">
    <property type="entry name" value="PsdUridine_synth_cat_dom_sf"/>
</dbReference>
<dbReference type="InterPro" id="IPR006224">
    <property type="entry name" value="PsdUridine_synth_RluA-like_CS"/>
</dbReference>
<evidence type="ECO:0000256" key="1">
    <source>
        <dbReference type="ARBA" id="ARBA00000073"/>
    </source>
</evidence>
<dbReference type="OrthoDB" id="9807829at2"/>
<dbReference type="InterPro" id="IPR050188">
    <property type="entry name" value="RluA_PseudoU_synthase"/>
</dbReference>
<dbReference type="RefSeq" id="WP_075734723.1">
    <property type="nucleotide sequence ID" value="NZ_CP009249.1"/>
</dbReference>
<dbReference type="SUPFAM" id="SSF55120">
    <property type="entry name" value="Pseudouridine synthase"/>
    <property type="match status" value="1"/>
</dbReference>
<sequence length="256" mass="27909">MLSGLVPDSPEYFAGRAGDSPFSFGARIPAGMFLAKPVLAWFHPEVPPEKPIPFTHRVIFADHHLLVVDKPHFLPTTSNGRLVRETLQTRVASQGAVPLHRLDRLTAGVVVCSVNPDTRAAYQQLFAARAVEKTYQATLTAPLEITDTVRLGMRKAKGTRQVSVDPNGTLTETHVHARGVAATFRPVTGHTHQLRVLANYLGAPIVGDDTYPVDKGLDLYDFSAPLQLLASRVEFVDPLSGKLRQFSSLSTLGTKL</sequence>
<feature type="domain" description="Pseudouridine synthase RsuA/RluA-like" evidence="4">
    <location>
        <begin position="64"/>
        <end position="198"/>
    </location>
</feature>
<dbReference type="InterPro" id="IPR006145">
    <property type="entry name" value="PsdUridine_synth_RsuA/RluA"/>
</dbReference>
<dbReference type="GO" id="GO:0009982">
    <property type="term" value="F:pseudouridine synthase activity"/>
    <property type="evidence" value="ECO:0007669"/>
    <property type="project" value="InterPro"/>
</dbReference>
<reference evidence="5 6" key="1">
    <citation type="submission" date="2014-08" db="EMBL/GenBank/DDBJ databases">
        <title>Complete genome sequence of Corynebacterium phocae M408/89/1(T)(=DSM 44612(T)), isolated from the common seal (Phoca vitulina).</title>
        <authorList>
            <person name="Ruckert C."/>
            <person name="Albersmeier A."/>
            <person name="Winkler A."/>
            <person name="Kalinowski J."/>
        </authorList>
    </citation>
    <scope>NUCLEOTIDE SEQUENCE [LARGE SCALE GENOMIC DNA]</scope>
    <source>
        <strain evidence="5 6">M408/89/1</strain>
    </source>
</reference>
<organism evidence="5 6">
    <name type="scientific">Corynebacterium phocae</name>
    <dbReference type="NCBI Taxonomy" id="161895"/>
    <lineage>
        <taxon>Bacteria</taxon>
        <taxon>Bacillati</taxon>
        <taxon>Actinomycetota</taxon>
        <taxon>Actinomycetes</taxon>
        <taxon>Mycobacteriales</taxon>
        <taxon>Corynebacteriaceae</taxon>
        <taxon>Corynebacterium</taxon>
    </lineage>
</organism>
<dbReference type="PROSITE" id="PS01129">
    <property type="entry name" value="PSI_RLU"/>
    <property type="match status" value="1"/>
</dbReference>
<keyword evidence="6" id="KW-1185">Reference proteome</keyword>
<dbReference type="EMBL" id="CP009249">
    <property type="protein sequence ID" value="APT92822.1"/>
    <property type="molecule type" value="Genomic_DNA"/>
</dbReference>
<accession>A0A1L7D4G0</accession>
<name>A0A1L7D4G0_9CORY</name>
<evidence type="ECO:0000256" key="3">
    <source>
        <dbReference type="ARBA" id="ARBA00033164"/>
    </source>
</evidence>
<evidence type="ECO:0000313" key="6">
    <source>
        <dbReference type="Proteomes" id="UP000185491"/>
    </source>
</evidence>
<evidence type="ECO:0000256" key="2">
    <source>
        <dbReference type="ARBA" id="ARBA00031870"/>
    </source>
</evidence>
<comment type="catalytic activity">
    <reaction evidence="1">
        <text>a uridine in RNA = a pseudouridine in RNA</text>
        <dbReference type="Rhea" id="RHEA:48348"/>
        <dbReference type="Rhea" id="RHEA-COMP:12068"/>
        <dbReference type="Rhea" id="RHEA-COMP:12069"/>
        <dbReference type="ChEBI" id="CHEBI:65314"/>
        <dbReference type="ChEBI" id="CHEBI:65315"/>
    </reaction>
</comment>
<evidence type="ECO:0000259" key="4">
    <source>
        <dbReference type="Pfam" id="PF00849"/>
    </source>
</evidence>
<gene>
    <name evidence="5" type="ORF">CPHO_07895</name>
</gene>
<dbReference type="Pfam" id="PF00849">
    <property type="entry name" value="PseudoU_synth_2"/>
    <property type="match status" value="1"/>
</dbReference>
<dbReference type="GO" id="GO:0140098">
    <property type="term" value="F:catalytic activity, acting on RNA"/>
    <property type="evidence" value="ECO:0007669"/>
    <property type="project" value="UniProtKB-ARBA"/>
</dbReference>
<dbReference type="PANTHER" id="PTHR21600">
    <property type="entry name" value="MITOCHONDRIAL RNA PSEUDOURIDINE SYNTHASE"/>
    <property type="match status" value="1"/>
</dbReference>
<evidence type="ECO:0000313" key="5">
    <source>
        <dbReference type="EMBL" id="APT92822.1"/>
    </source>
</evidence>
<dbReference type="KEGG" id="cpho:CPHO_07895"/>
<dbReference type="GO" id="GO:0003723">
    <property type="term" value="F:RNA binding"/>
    <property type="evidence" value="ECO:0007669"/>
    <property type="project" value="InterPro"/>
</dbReference>
<dbReference type="Proteomes" id="UP000185491">
    <property type="component" value="Chromosome"/>
</dbReference>
<dbReference type="Gene3D" id="3.30.2350.10">
    <property type="entry name" value="Pseudouridine synthase"/>
    <property type="match status" value="1"/>
</dbReference>
<dbReference type="PANTHER" id="PTHR21600:SF84">
    <property type="entry name" value="PSEUDOURIDINE SYNTHASE RSUA_RLUA-LIKE DOMAIN-CONTAINING PROTEIN"/>
    <property type="match status" value="1"/>
</dbReference>
<dbReference type="STRING" id="161895.CPHO_07895"/>
<dbReference type="GO" id="GO:0000455">
    <property type="term" value="P:enzyme-directed rRNA pseudouridine synthesis"/>
    <property type="evidence" value="ECO:0007669"/>
    <property type="project" value="TreeGrafter"/>
</dbReference>
<protein>
    <recommendedName>
        <fullName evidence="2">RNA pseudouridylate synthase</fullName>
    </recommendedName>
    <alternativeName>
        <fullName evidence="3">RNA-uridine isomerase</fullName>
    </alternativeName>
</protein>
<dbReference type="AlphaFoldDB" id="A0A1L7D4G0"/>